<feature type="region of interest" description="Disordered" evidence="9">
    <location>
        <begin position="1022"/>
        <end position="1054"/>
    </location>
</feature>
<dbReference type="PROSITE" id="PS00687">
    <property type="entry name" value="ALDEHYDE_DEHYDR_GLU"/>
    <property type="match status" value="1"/>
</dbReference>
<proteinExistence type="inferred from homology"/>
<evidence type="ECO:0000313" key="12">
    <source>
        <dbReference type="EMBL" id="XCH30849.1"/>
    </source>
</evidence>
<evidence type="ECO:0000259" key="10">
    <source>
        <dbReference type="Pfam" id="PF00171"/>
    </source>
</evidence>
<evidence type="ECO:0000256" key="4">
    <source>
        <dbReference type="ARBA" id="ARBA00023027"/>
    </source>
</evidence>
<evidence type="ECO:0000256" key="3">
    <source>
        <dbReference type="ARBA" id="ARBA00023002"/>
    </source>
</evidence>
<keyword evidence="3 8" id="KW-0560">Oxidoreductase</keyword>
<feature type="compositionally biased region" description="Low complexity" evidence="9">
    <location>
        <begin position="1022"/>
        <end position="1053"/>
    </location>
</feature>
<evidence type="ECO:0000256" key="5">
    <source>
        <dbReference type="ARBA" id="ARBA00048142"/>
    </source>
</evidence>
<dbReference type="AlphaFoldDB" id="A0AAU8G1V9"/>
<feature type="domain" description="Aldehyde dehydrogenase" evidence="10">
    <location>
        <begin position="567"/>
        <end position="1011"/>
    </location>
</feature>
<dbReference type="GO" id="GO:0003700">
    <property type="term" value="F:DNA-binding transcription factor activity"/>
    <property type="evidence" value="ECO:0007669"/>
    <property type="project" value="InterPro"/>
</dbReference>
<evidence type="ECO:0000256" key="2">
    <source>
        <dbReference type="ARBA" id="ARBA00012884"/>
    </source>
</evidence>
<dbReference type="EC" id="1.2.1.88" evidence="2"/>
<dbReference type="GO" id="GO:0003842">
    <property type="term" value="F:L-glutamate gamma-semialdehyde dehydrogenase activity"/>
    <property type="evidence" value="ECO:0007669"/>
    <property type="project" value="UniProtKB-EC"/>
</dbReference>
<protein>
    <recommendedName>
        <fullName evidence="2">L-glutamate gamma-semialdehyde dehydrogenase</fullName>
        <ecNumber evidence="2">1.2.1.88</ecNumber>
    </recommendedName>
</protein>
<dbReference type="PANTHER" id="PTHR42862">
    <property type="entry name" value="DELTA-1-PYRROLINE-5-CARBOXYLATE DEHYDROGENASE 1, ISOFORM A-RELATED"/>
    <property type="match status" value="1"/>
</dbReference>
<dbReference type="InterPro" id="IPR015590">
    <property type="entry name" value="Aldehyde_DH_dom"/>
</dbReference>
<dbReference type="SUPFAM" id="SSF53720">
    <property type="entry name" value="ALDH-like"/>
    <property type="match status" value="1"/>
</dbReference>
<evidence type="ECO:0000256" key="7">
    <source>
        <dbReference type="PROSITE-ProRule" id="PRU10007"/>
    </source>
</evidence>
<comment type="pathway">
    <text evidence="1">Amino-acid degradation; L-proline degradation into L-glutamate; L-glutamate from L-proline: step 2/2.</text>
</comment>
<reference evidence="12" key="1">
    <citation type="submission" date="2024-06" db="EMBL/GenBank/DDBJ databases">
        <title>Complete genome sequence of the cellulolytic actinobacterium, Cellulosimicrobium ES-005.</title>
        <authorList>
            <person name="Matthews C.T."/>
            <person name="Underwood K.D."/>
            <person name="Ghanchi K.M."/>
            <person name="Fields S.D."/>
            <person name="Gardner S.G."/>
        </authorList>
    </citation>
    <scope>NUCLEOTIDE SEQUENCE</scope>
    <source>
        <strain evidence="12">ES-005</strain>
    </source>
</reference>
<dbReference type="Pfam" id="PF01619">
    <property type="entry name" value="Pro_dh"/>
    <property type="match status" value="1"/>
</dbReference>
<dbReference type="InterPro" id="IPR016162">
    <property type="entry name" value="Ald_DH_N"/>
</dbReference>
<dbReference type="InterPro" id="IPR025703">
    <property type="entry name" value="Bifunct_PutA"/>
</dbReference>
<evidence type="ECO:0000256" key="1">
    <source>
        <dbReference type="ARBA" id="ARBA00004786"/>
    </source>
</evidence>
<organism evidence="12">
    <name type="scientific">Cellulosimicrobium sp. ES-005</name>
    <dbReference type="NCBI Taxonomy" id="3163031"/>
    <lineage>
        <taxon>Bacteria</taxon>
        <taxon>Bacillati</taxon>
        <taxon>Actinomycetota</taxon>
        <taxon>Actinomycetes</taxon>
        <taxon>Micrococcales</taxon>
        <taxon>Promicromonosporaceae</taxon>
        <taxon>Cellulosimicrobium</taxon>
    </lineage>
</organism>
<dbReference type="Gene3D" id="3.40.309.10">
    <property type="entry name" value="Aldehyde Dehydrogenase, Chain A, domain 2"/>
    <property type="match status" value="1"/>
</dbReference>
<dbReference type="RefSeq" id="WP_353708659.1">
    <property type="nucleotide sequence ID" value="NZ_CP159290.1"/>
</dbReference>
<dbReference type="PROSITE" id="PS00070">
    <property type="entry name" value="ALDEHYDE_DEHYDR_CYS"/>
    <property type="match status" value="1"/>
</dbReference>
<dbReference type="PIRSF" id="PIRSF000197">
    <property type="entry name" value="Bifunct_PutA"/>
    <property type="match status" value="1"/>
</dbReference>
<sequence length="1211" mass="127139">MSNDAPARPLPTPGAVGDTTLTSPDDLVEEAVALARRWLAASEGAGDARARRTAERLGALVSDPAGLELAVRFVDDVARPQDVHVAARALARLGELAGSAGSFLGPVDRSLLRVGAGVAPVLPRVVVPAARVRLRQLVGHLVADAGRGLGPHLARTRAEGYALNVNLLGEAVLGEAEADARLERTLALVRRPDVDYVSVKVSSVASQLVTWDLDGSCARVVERLLPLYRAARDHGVFLNLDMEEYKDLALTTAVFREILAHDDLHDLEAGIVLQAYLPDALGALDGLTRFATERVAASGAPIKVRLVKGANLAMEAVEAELHGWPQAPYPTKPDVDANYVRLLDHALREPRTDAVRIGVASHNLFHVALAVLLGRARGVSHALDVEMLQGMAPGEARAVRDEVAADRVESGPHAGHGGRVVLYTPVVRDEDFDVAISYLVRRLEENAAEQNFLHAMFAPDGSPAGSPMERQEAAFRASVRHGVHYAEADVTPRRRPRADAPTAVGPHQPVEPGTTGHDGAEPTRNPGFGGGGFANAPDTDPAVAASRDWARHVTGTGSGYVPVRTPELTTTAQVDDAVATAVRATAAWSQVAPAARAAALRAVARRLEEARTDLVAAMVHEPGKTVAEADPEVSEAVDFANYYARSAEDLDHVPGARFTPDGVTLVTPPWNFPVAIPVGGVLAALAAGSAVLAKPAPPTPRCLEVAVEAIHAGLRDAVAAAPGDFAGLDAGSVTEVVQYVRVPDDELGTRLVTHDDVARVVLTGSIETAQLFARWKPSRPVLAETSGKNALVVTPSADLDLAVADLVRSAFGHAGQKCSAASLAILVGSAGDPRTETGRRVRRQLVDAVRSLAVGPATDVATTVGPLTEPASGKLLHALTTLEPGESWLVRPRLLDGGPDLEGRLWTPGLKEGVAPGSPFHLTEYFGPVLGIMTAATLDEAIALQNAVPFGLTGGIHSLDDAEVERWLDAVQVGNAYVNRHITGAIVQRQSFGGWKQSAVGPGAKAGGPNYVAQLGRWADATGGAADEGAGTSSGTTAPGRAAPADAAPPARDAAPEAWLTWAQADDTRWWEQEFSVAHDASGLRAESNVFRYRPVDVLTVRPGADALPVEVERVLHAARTAGVPAVVVPSTGDAAVSDEEFARRVASGAVRGRVRVVGSAPGLHEAAAERVGEVTVLDHPVVASGRRELLTVLHEQAVSRTTHRYGHVKR</sequence>
<feature type="region of interest" description="Disordered" evidence="9">
    <location>
        <begin position="491"/>
        <end position="541"/>
    </location>
</feature>
<comment type="catalytic activity">
    <reaction evidence="5">
        <text>L-glutamate 5-semialdehyde + NAD(+) + H2O = L-glutamate + NADH + 2 H(+)</text>
        <dbReference type="Rhea" id="RHEA:30235"/>
        <dbReference type="ChEBI" id="CHEBI:15377"/>
        <dbReference type="ChEBI" id="CHEBI:15378"/>
        <dbReference type="ChEBI" id="CHEBI:29985"/>
        <dbReference type="ChEBI" id="CHEBI:57540"/>
        <dbReference type="ChEBI" id="CHEBI:57945"/>
        <dbReference type="ChEBI" id="CHEBI:58066"/>
        <dbReference type="EC" id="1.2.1.88"/>
    </reaction>
</comment>
<dbReference type="GO" id="GO:0004657">
    <property type="term" value="F:proline dehydrogenase activity"/>
    <property type="evidence" value="ECO:0007669"/>
    <property type="project" value="InterPro"/>
</dbReference>
<dbReference type="InterPro" id="IPR029510">
    <property type="entry name" value="Ald_DH_CS_GLU"/>
</dbReference>
<dbReference type="InterPro" id="IPR029041">
    <property type="entry name" value="FAD-linked_oxidoreductase-like"/>
</dbReference>
<dbReference type="PANTHER" id="PTHR42862:SF1">
    <property type="entry name" value="DELTA-1-PYRROLINE-5-CARBOXYLATE DEHYDROGENASE 2, ISOFORM A-RELATED"/>
    <property type="match status" value="1"/>
</dbReference>
<dbReference type="Pfam" id="PF00171">
    <property type="entry name" value="Aldedh"/>
    <property type="match status" value="1"/>
</dbReference>
<dbReference type="EMBL" id="CP159290">
    <property type="protein sequence ID" value="XCH30849.1"/>
    <property type="molecule type" value="Genomic_DNA"/>
</dbReference>
<accession>A0AAU8G1V9</accession>
<dbReference type="Gene3D" id="3.20.20.220">
    <property type="match status" value="1"/>
</dbReference>
<feature type="domain" description="Proline dehydrogenase" evidence="11">
    <location>
        <begin position="153"/>
        <end position="454"/>
    </location>
</feature>
<dbReference type="InterPro" id="IPR050485">
    <property type="entry name" value="Proline_metab_enzyme"/>
</dbReference>
<feature type="active site" evidence="6 7">
    <location>
        <position position="784"/>
    </location>
</feature>
<dbReference type="InterPro" id="IPR016163">
    <property type="entry name" value="Ald_DH_C"/>
</dbReference>
<dbReference type="InterPro" id="IPR016161">
    <property type="entry name" value="Ald_DH/histidinol_DH"/>
</dbReference>
<dbReference type="Gene3D" id="3.40.605.10">
    <property type="entry name" value="Aldehyde Dehydrogenase, Chain A, domain 1"/>
    <property type="match status" value="1"/>
</dbReference>
<gene>
    <name evidence="12" type="ORF">ABRQ22_03955</name>
</gene>
<feature type="active site" evidence="6">
    <location>
        <position position="818"/>
    </location>
</feature>
<evidence type="ECO:0000256" key="6">
    <source>
        <dbReference type="PIRSR" id="PIRSR000197-1"/>
    </source>
</evidence>
<keyword evidence="4" id="KW-0520">NAD</keyword>
<dbReference type="GO" id="GO:0009898">
    <property type="term" value="C:cytoplasmic side of plasma membrane"/>
    <property type="evidence" value="ECO:0007669"/>
    <property type="project" value="TreeGrafter"/>
</dbReference>
<evidence type="ECO:0000256" key="8">
    <source>
        <dbReference type="RuleBase" id="RU003345"/>
    </source>
</evidence>
<dbReference type="GO" id="GO:0010133">
    <property type="term" value="P:L-proline catabolic process to L-glutamate"/>
    <property type="evidence" value="ECO:0007669"/>
    <property type="project" value="InterPro"/>
</dbReference>
<dbReference type="InterPro" id="IPR016160">
    <property type="entry name" value="Ald_DH_CS_CYS"/>
</dbReference>
<evidence type="ECO:0000256" key="9">
    <source>
        <dbReference type="SAM" id="MobiDB-lite"/>
    </source>
</evidence>
<dbReference type="InterPro" id="IPR002872">
    <property type="entry name" value="Proline_DH_dom"/>
</dbReference>
<name>A0AAU8G1V9_9MICO</name>
<evidence type="ECO:0000259" key="11">
    <source>
        <dbReference type="Pfam" id="PF01619"/>
    </source>
</evidence>
<feature type="region of interest" description="Disordered" evidence="9">
    <location>
        <begin position="1"/>
        <end position="23"/>
    </location>
</feature>
<dbReference type="SUPFAM" id="SSF51730">
    <property type="entry name" value="FAD-linked oxidoreductase"/>
    <property type="match status" value="1"/>
</dbReference>
<comment type="similarity">
    <text evidence="8">Belongs to the aldehyde dehydrogenase family.</text>
</comment>